<dbReference type="OrthoDB" id="889336at2759"/>
<organism evidence="12 13">
    <name type="scientific">Mucor plumbeus</name>
    <dbReference type="NCBI Taxonomy" id="97098"/>
    <lineage>
        <taxon>Eukaryota</taxon>
        <taxon>Fungi</taxon>
        <taxon>Fungi incertae sedis</taxon>
        <taxon>Mucoromycota</taxon>
        <taxon>Mucoromycotina</taxon>
        <taxon>Mucoromycetes</taxon>
        <taxon>Mucorales</taxon>
        <taxon>Mucorineae</taxon>
        <taxon>Mucoraceae</taxon>
        <taxon>Mucor</taxon>
    </lineage>
</organism>
<keyword evidence="6 11" id="KW-1133">Transmembrane helix</keyword>
<dbReference type="GO" id="GO:0005739">
    <property type="term" value="C:mitochondrion"/>
    <property type="evidence" value="ECO:0007669"/>
    <property type="project" value="UniProtKB-SubCell"/>
</dbReference>
<evidence type="ECO:0000256" key="8">
    <source>
        <dbReference type="ARBA" id="ARBA00023128"/>
    </source>
</evidence>
<evidence type="ECO:0000256" key="1">
    <source>
        <dbReference type="ARBA" id="ARBA00004167"/>
    </source>
</evidence>
<evidence type="ECO:0000256" key="10">
    <source>
        <dbReference type="SAM" id="Coils"/>
    </source>
</evidence>
<keyword evidence="4 11" id="KW-0812">Transmembrane</keyword>
<protein>
    <recommendedName>
        <fullName evidence="14">Mitochondrial protein</fullName>
    </recommendedName>
</protein>
<gene>
    <name evidence="12" type="ORF">INT46_003539</name>
</gene>
<evidence type="ECO:0008006" key="14">
    <source>
        <dbReference type="Google" id="ProtNLM"/>
    </source>
</evidence>
<dbReference type="AlphaFoldDB" id="A0A8H7RCJ6"/>
<evidence type="ECO:0000256" key="2">
    <source>
        <dbReference type="ARBA" id="ARBA00004173"/>
    </source>
</evidence>
<dbReference type="Proteomes" id="UP000650833">
    <property type="component" value="Unassembled WGS sequence"/>
</dbReference>
<keyword evidence="13" id="KW-1185">Reference proteome</keyword>
<comment type="subcellular location">
    <subcellularLocation>
        <location evidence="1">Membrane</location>
        <topology evidence="1">Single-pass membrane protein</topology>
    </subcellularLocation>
    <subcellularLocation>
        <location evidence="2">Mitochondrion</location>
    </subcellularLocation>
</comment>
<keyword evidence="7 10" id="KW-0175">Coiled coil</keyword>
<evidence type="ECO:0000313" key="13">
    <source>
        <dbReference type="Proteomes" id="UP000650833"/>
    </source>
</evidence>
<accession>A0A8H7RCJ6</accession>
<dbReference type="GO" id="GO:0016020">
    <property type="term" value="C:membrane"/>
    <property type="evidence" value="ECO:0007669"/>
    <property type="project" value="UniProtKB-SubCell"/>
</dbReference>
<dbReference type="InterPro" id="IPR024461">
    <property type="entry name" value="CCDC90-like"/>
</dbReference>
<feature type="coiled-coil region" evidence="10">
    <location>
        <begin position="105"/>
        <end position="136"/>
    </location>
</feature>
<evidence type="ECO:0000256" key="9">
    <source>
        <dbReference type="ARBA" id="ARBA00023136"/>
    </source>
</evidence>
<sequence length="296" mass="34932">MSRFLIGKLIQHNISKRYFSSNHIRLNQQYHFDTFKFVERLEKAEFTRQQSESIMMALRKVIGESMTELTKPIVTKAEQEKAIYMYKVDFAQLKSEIQLIEKNDFSIMKAENERLQAQVEKLRQRLKEEIVRAQANVRLDLNLEKGRVRDEASGQEIRMKETDTRIESEIAGLRTQMEAIKFQILQYMVGTMTGAGALFLAYLRIFIAPSKINMMKHQQPLKNASLQSFKKHILYDIFEEQDEETEEEEEEEGDSDYVMNLNQRYFANKRHSTGSSYSLVDHLETIYEVEEEQQQE</sequence>
<evidence type="ECO:0000256" key="4">
    <source>
        <dbReference type="ARBA" id="ARBA00022692"/>
    </source>
</evidence>
<comment type="caution">
    <text evidence="12">The sequence shown here is derived from an EMBL/GenBank/DDBJ whole genome shotgun (WGS) entry which is preliminary data.</text>
</comment>
<evidence type="ECO:0000256" key="11">
    <source>
        <dbReference type="SAM" id="Phobius"/>
    </source>
</evidence>
<keyword evidence="8" id="KW-0496">Mitochondrion</keyword>
<dbReference type="FunFam" id="1.20.5.340:FF:000018">
    <property type="entry name" value="Mitochondrial protein FMP32"/>
    <property type="match status" value="1"/>
</dbReference>
<proteinExistence type="inferred from homology"/>
<evidence type="ECO:0000256" key="7">
    <source>
        <dbReference type="ARBA" id="ARBA00023054"/>
    </source>
</evidence>
<reference evidence="12" key="1">
    <citation type="submission" date="2020-12" db="EMBL/GenBank/DDBJ databases">
        <title>Metabolic potential, ecology and presence of endohyphal bacteria is reflected in genomic diversity of Mucoromycotina.</title>
        <authorList>
            <person name="Muszewska A."/>
            <person name="Okrasinska A."/>
            <person name="Steczkiewicz K."/>
            <person name="Drgas O."/>
            <person name="Orlowska M."/>
            <person name="Perlinska-Lenart U."/>
            <person name="Aleksandrzak-Piekarczyk T."/>
            <person name="Szatraj K."/>
            <person name="Zielenkiewicz U."/>
            <person name="Pilsyk S."/>
            <person name="Malc E."/>
            <person name="Mieczkowski P."/>
            <person name="Kruszewska J.S."/>
            <person name="Biernat P."/>
            <person name="Pawlowska J."/>
        </authorList>
    </citation>
    <scope>NUCLEOTIDE SEQUENCE</scope>
    <source>
        <strain evidence="12">CBS 226.32</strain>
    </source>
</reference>
<evidence type="ECO:0000256" key="5">
    <source>
        <dbReference type="ARBA" id="ARBA00022946"/>
    </source>
</evidence>
<keyword evidence="9 11" id="KW-0472">Membrane</keyword>
<dbReference type="GO" id="GO:0033617">
    <property type="term" value="P:mitochondrial respiratory chain complex IV assembly"/>
    <property type="evidence" value="ECO:0007669"/>
    <property type="project" value="TreeGrafter"/>
</dbReference>
<dbReference type="Gene3D" id="1.20.5.340">
    <property type="match status" value="1"/>
</dbReference>
<dbReference type="EMBL" id="JAEPRC010000134">
    <property type="protein sequence ID" value="KAG2207136.1"/>
    <property type="molecule type" value="Genomic_DNA"/>
</dbReference>
<dbReference type="PANTHER" id="PTHR14360:SF1">
    <property type="entry name" value="PROTEIN FMP32, MITOCHONDRIAL"/>
    <property type="match status" value="1"/>
</dbReference>
<keyword evidence="5" id="KW-0809">Transit peptide</keyword>
<evidence type="ECO:0000256" key="3">
    <source>
        <dbReference type="ARBA" id="ARBA00007224"/>
    </source>
</evidence>
<dbReference type="Pfam" id="PF07798">
    <property type="entry name" value="CCDC90-like"/>
    <property type="match status" value="1"/>
</dbReference>
<feature type="transmembrane region" description="Helical" evidence="11">
    <location>
        <begin position="184"/>
        <end position="207"/>
    </location>
</feature>
<evidence type="ECO:0000313" key="12">
    <source>
        <dbReference type="EMBL" id="KAG2207136.1"/>
    </source>
</evidence>
<dbReference type="PANTHER" id="PTHR14360">
    <property type="entry name" value="PROTEIN FMP32, MITOCHONDRIAL"/>
    <property type="match status" value="1"/>
</dbReference>
<evidence type="ECO:0000256" key="6">
    <source>
        <dbReference type="ARBA" id="ARBA00022989"/>
    </source>
</evidence>
<name>A0A8H7RCJ6_9FUNG</name>
<comment type="similarity">
    <text evidence="3">Belongs to the CCDC90 family.</text>
</comment>